<proteinExistence type="predicted"/>
<organism evidence="3 4">
    <name type="scientific">Homarus americanus</name>
    <name type="common">American lobster</name>
    <dbReference type="NCBI Taxonomy" id="6706"/>
    <lineage>
        <taxon>Eukaryota</taxon>
        <taxon>Metazoa</taxon>
        <taxon>Ecdysozoa</taxon>
        <taxon>Arthropoda</taxon>
        <taxon>Crustacea</taxon>
        <taxon>Multicrustacea</taxon>
        <taxon>Malacostraca</taxon>
        <taxon>Eumalacostraca</taxon>
        <taxon>Eucarida</taxon>
        <taxon>Decapoda</taxon>
        <taxon>Pleocyemata</taxon>
        <taxon>Astacidea</taxon>
        <taxon>Nephropoidea</taxon>
        <taxon>Nephropidae</taxon>
        <taxon>Homarus</taxon>
    </lineage>
</organism>
<gene>
    <name evidence="3" type="ORF">Hamer_G024275</name>
</gene>
<keyword evidence="1" id="KW-0732">Signal</keyword>
<dbReference type="SMART" id="SM00737">
    <property type="entry name" value="ML"/>
    <property type="match status" value="1"/>
</dbReference>
<dbReference type="OrthoDB" id="6339677at2759"/>
<sequence>MRMWCCRMTRVLMLVTSFYLAQGIRVDDKEGFTLCNVPQLAQLNSVEVRECTKWPCLARAGRSGTYQITLTQQTNEDLYNIKSDIYAWVRLPFINANNKPVRVSMPGEKKKPLCRFTDTGCPLAPGVPTTIRKSITIPIQARMAQGNVVVEFRVTDDNERVLTCFRAPVIVA</sequence>
<feature type="signal peptide" evidence="1">
    <location>
        <begin position="1"/>
        <end position="23"/>
    </location>
</feature>
<dbReference type="AlphaFoldDB" id="A0A8J5KD01"/>
<feature type="chain" id="PRO_5035200544" evidence="1">
    <location>
        <begin position="24"/>
        <end position="172"/>
    </location>
</feature>
<comment type="caution">
    <text evidence="3">The sequence shown here is derived from an EMBL/GenBank/DDBJ whole genome shotgun (WGS) entry which is preliminary data.</text>
</comment>
<dbReference type="Proteomes" id="UP000747542">
    <property type="component" value="Unassembled WGS sequence"/>
</dbReference>
<reference evidence="3" key="1">
    <citation type="journal article" date="2021" name="Sci. Adv.">
        <title>The American lobster genome reveals insights on longevity, neural, and immune adaptations.</title>
        <authorList>
            <person name="Polinski J.M."/>
            <person name="Zimin A.V."/>
            <person name="Clark K.F."/>
            <person name="Kohn A.B."/>
            <person name="Sadowski N."/>
            <person name="Timp W."/>
            <person name="Ptitsyn A."/>
            <person name="Khanna P."/>
            <person name="Romanova D.Y."/>
            <person name="Williams P."/>
            <person name="Greenwood S.J."/>
            <person name="Moroz L.L."/>
            <person name="Walt D.R."/>
            <person name="Bodnar A.G."/>
        </authorList>
    </citation>
    <scope>NUCLEOTIDE SEQUENCE</scope>
    <source>
        <strain evidence="3">GMGI-L3</strain>
    </source>
</reference>
<name>A0A8J5KD01_HOMAM</name>
<feature type="domain" description="MD-2-related lipid-recognition" evidence="2">
    <location>
        <begin position="32"/>
        <end position="169"/>
    </location>
</feature>
<dbReference type="Pfam" id="PF02221">
    <property type="entry name" value="E1_DerP2_DerF2"/>
    <property type="match status" value="1"/>
</dbReference>
<dbReference type="EMBL" id="JAHLQT010016259">
    <property type="protein sequence ID" value="KAG7169498.1"/>
    <property type="molecule type" value="Genomic_DNA"/>
</dbReference>
<dbReference type="InterPro" id="IPR003172">
    <property type="entry name" value="ML_dom"/>
</dbReference>
<evidence type="ECO:0000313" key="3">
    <source>
        <dbReference type="EMBL" id="KAG7169498.1"/>
    </source>
</evidence>
<evidence type="ECO:0000313" key="4">
    <source>
        <dbReference type="Proteomes" id="UP000747542"/>
    </source>
</evidence>
<evidence type="ECO:0000259" key="2">
    <source>
        <dbReference type="SMART" id="SM00737"/>
    </source>
</evidence>
<protein>
    <submittedName>
        <fullName evidence="3">Putative ML domain-containing protein 1</fullName>
    </submittedName>
</protein>
<keyword evidence="4" id="KW-1185">Reference proteome</keyword>
<evidence type="ECO:0000256" key="1">
    <source>
        <dbReference type="SAM" id="SignalP"/>
    </source>
</evidence>
<accession>A0A8J5KD01</accession>